<sequence>MHKYTILGVIIFTTLLPIILALLFFNDEAYTFLWSLLFIPGFLIIITYPKRAIAIVTIIGYIGIEIITQYYFLDIGDSSAVRLKILIMNPMVNTIILFCVAYYRIKVKMMTDKLHELVVHDPLTGIYNRRYFDLFLEGTASQYLKSGKPLQLIFFDIDHFKKINDHYGHPCGDYVLKELTKTINNEIRGSDTFFRIGGEEFAIFLPETTINTAEKVADRLRKLIAETPFEYNHEPIQVTISMGVSEYNGGEVLKLIDRADSALYKAKENGRNQVVVAE</sequence>
<feature type="transmembrane region" description="Helical" evidence="1">
    <location>
        <begin position="31"/>
        <end position="48"/>
    </location>
</feature>
<keyword evidence="1" id="KW-0472">Membrane</keyword>
<dbReference type="PANTHER" id="PTHR45138">
    <property type="entry name" value="REGULATORY COMPONENTS OF SENSORY TRANSDUCTION SYSTEM"/>
    <property type="match status" value="1"/>
</dbReference>
<organism evidence="3 4">
    <name type="scientific">Lederbergia citri</name>
    <dbReference type="NCBI Taxonomy" id="2833580"/>
    <lineage>
        <taxon>Bacteria</taxon>
        <taxon>Bacillati</taxon>
        <taxon>Bacillota</taxon>
        <taxon>Bacilli</taxon>
        <taxon>Bacillales</taxon>
        <taxon>Bacillaceae</taxon>
        <taxon>Lederbergia</taxon>
    </lineage>
</organism>
<feature type="transmembrane region" description="Helical" evidence="1">
    <location>
        <begin position="85"/>
        <end position="105"/>
    </location>
</feature>
<dbReference type="PANTHER" id="PTHR45138:SF9">
    <property type="entry name" value="DIGUANYLATE CYCLASE DGCM-RELATED"/>
    <property type="match status" value="1"/>
</dbReference>
<evidence type="ECO:0000256" key="1">
    <source>
        <dbReference type="SAM" id="Phobius"/>
    </source>
</evidence>
<keyword evidence="4" id="KW-1185">Reference proteome</keyword>
<accession>A0A942TFY9</accession>
<feature type="transmembrane region" description="Helical" evidence="1">
    <location>
        <begin position="7"/>
        <end position="25"/>
    </location>
</feature>
<dbReference type="EMBL" id="JAGYPG010000002">
    <property type="protein sequence ID" value="MBS4195669.1"/>
    <property type="molecule type" value="Genomic_DNA"/>
</dbReference>
<dbReference type="Pfam" id="PF00990">
    <property type="entry name" value="GGDEF"/>
    <property type="match status" value="1"/>
</dbReference>
<feature type="domain" description="GGDEF" evidence="2">
    <location>
        <begin position="148"/>
        <end position="278"/>
    </location>
</feature>
<dbReference type="FunFam" id="3.30.70.270:FF:000001">
    <property type="entry name" value="Diguanylate cyclase domain protein"/>
    <property type="match status" value="1"/>
</dbReference>
<evidence type="ECO:0000259" key="2">
    <source>
        <dbReference type="PROSITE" id="PS50887"/>
    </source>
</evidence>
<evidence type="ECO:0000313" key="3">
    <source>
        <dbReference type="EMBL" id="MBS4195669.1"/>
    </source>
</evidence>
<protein>
    <submittedName>
        <fullName evidence="3">GGDEF domain-containing protein</fullName>
    </submittedName>
</protein>
<keyword evidence="1" id="KW-0812">Transmembrane</keyword>
<dbReference type="RefSeq" id="WP_213124869.1">
    <property type="nucleotide sequence ID" value="NZ_JAGYPG010000002.1"/>
</dbReference>
<dbReference type="InterPro" id="IPR029787">
    <property type="entry name" value="Nucleotide_cyclase"/>
</dbReference>
<dbReference type="NCBIfam" id="TIGR00254">
    <property type="entry name" value="GGDEF"/>
    <property type="match status" value="1"/>
</dbReference>
<dbReference type="InterPro" id="IPR043128">
    <property type="entry name" value="Rev_trsase/Diguanyl_cyclase"/>
</dbReference>
<dbReference type="AlphaFoldDB" id="A0A942TFY9"/>
<evidence type="ECO:0000313" key="4">
    <source>
        <dbReference type="Proteomes" id="UP000681414"/>
    </source>
</evidence>
<dbReference type="InterPro" id="IPR050469">
    <property type="entry name" value="Diguanylate_Cyclase"/>
</dbReference>
<dbReference type="GO" id="GO:0052621">
    <property type="term" value="F:diguanylate cyclase activity"/>
    <property type="evidence" value="ECO:0007669"/>
    <property type="project" value="TreeGrafter"/>
</dbReference>
<dbReference type="Gene3D" id="3.30.70.270">
    <property type="match status" value="1"/>
</dbReference>
<keyword evidence="1" id="KW-1133">Transmembrane helix</keyword>
<dbReference type="InterPro" id="IPR000160">
    <property type="entry name" value="GGDEF_dom"/>
</dbReference>
<reference evidence="3 4" key="1">
    <citation type="submission" date="2021-05" db="EMBL/GenBank/DDBJ databases">
        <title>Novel Bacillus species.</title>
        <authorList>
            <person name="Liu G."/>
        </authorList>
    </citation>
    <scope>NUCLEOTIDE SEQUENCE [LARGE SCALE GENOMIC DNA]</scope>
    <source>
        <strain evidence="4">FJAT-49780</strain>
    </source>
</reference>
<feature type="transmembrane region" description="Helical" evidence="1">
    <location>
        <begin position="53"/>
        <end position="73"/>
    </location>
</feature>
<dbReference type="SMART" id="SM00267">
    <property type="entry name" value="GGDEF"/>
    <property type="match status" value="1"/>
</dbReference>
<comment type="caution">
    <text evidence="3">The sequence shown here is derived from an EMBL/GenBank/DDBJ whole genome shotgun (WGS) entry which is preliminary data.</text>
</comment>
<gene>
    <name evidence="3" type="ORF">KHA97_11425</name>
</gene>
<name>A0A942TFY9_9BACI</name>
<dbReference type="SUPFAM" id="SSF55073">
    <property type="entry name" value="Nucleotide cyclase"/>
    <property type="match status" value="1"/>
</dbReference>
<dbReference type="PROSITE" id="PS50887">
    <property type="entry name" value="GGDEF"/>
    <property type="match status" value="1"/>
</dbReference>
<proteinExistence type="predicted"/>
<dbReference type="Proteomes" id="UP000681414">
    <property type="component" value="Unassembled WGS sequence"/>
</dbReference>
<dbReference type="CDD" id="cd01949">
    <property type="entry name" value="GGDEF"/>
    <property type="match status" value="1"/>
</dbReference>